<keyword evidence="11" id="KW-1185">Reference proteome</keyword>
<keyword evidence="8" id="KW-0067">ATP-binding</keyword>
<evidence type="ECO:0000256" key="4">
    <source>
        <dbReference type="ARBA" id="ARBA00022679"/>
    </source>
</evidence>
<dbReference type="PANTHER" id="PTHR10210:SF32">
    <property type="entry name" value="RIBOSE-PHOSPHATE PYROPHOSPHOKINASE 2"/>
    <property type="match status" value="1"/>
</dbReference>
<organism evidence="10 11">
    <name type="scientific">Plasmodium relictum</name>
    <dbReference type="NCBI Taxonomy" id="85471"/>
    <lineage>
        <taxon>Eukaryota</taxon>
        <taxon>Sar</taxon>
        <taxon>Alveolata</taxon>
        <taxon>Apicomplexa</taxon>
        <taxon>Aconoidasida</taxon>
        <taxon>Haemosporida</taxon>
        <taxon>Plasmodiidae</taxon>
        <taxon>Plasmodium</taxon>
        <taxon>Plasmodium (Haemamoeba)</taxon>
    </lineage>
</organism>
<dbReference type="EMBL" id="LN835307">
    <property type="protein sequence ID" value="CRH01118.1"/>
    <property type="molecule type" value="Genomic_DNA"/>
</dbReference>
<dbReference type="KEGG" id="prel:PRELSG_1200200"/>
<dbReference type="Gene3D" id="3.40.50.2020">
    <property type="match status" value="2"/>
</dbReference>
<evidence type="ECO:0000256" key="2">
    <source>
        <dbReference type="ARBA" id="ARBA00006478"/>
    </source>
</evidence>
<dbReference type="GO" id="GO:0002189">
    <property type="term" value="C:ribose phosphate diphosphokinase complex"/>
    <property type="evidence" value="ECO:0007669"/>
    <property type="project" value="TreeGrafter"/>
</dbReference>
<dbReference type="InterPro" id="IPR029057">
    <property type="entry name" value="PRTase-like"/>
</dbReference>
<evidence type="ECO:0000256" key="1">
    <source>
        <dbReference type="ARBA" id="ARBA00004996"/>
    </source>
</evidence>
<dbReference type="InterPro" id="IPR005946">
    <property type="entry name" value="Rib-P_diPkinase"/>
</dbReference>
<dbReference type="SMART" id="SM01400">
    <property type="entry name" value="Pribosyltran_N"/>
    <property type="match status" value="1"/>
</dbReference>
<keyword evidence="4 10" id="KW-0808">Transferase</keyword>
<dbReference type="RefSeq" id="XP_028534119.1">
    <property type="nucleotide sequence ID" value="XM_028677762.1"/>
</dbReference>
<comment type="similarity">
    <text evidence="2">Belongs to the ribose-phosphate pyrophosphokinase family.</text>
</comment>
<sequence>MINKIYNCSRKFYEHNEKLKYLLNKNGFVNIYQDVLQKSIYLAYKNTKHNNFNKYPIFSSTESKRHNNSKKRSLKTRTILFAHLFGIFLHSNKDENFEKKNIDFKKNISDLKININEDIKKQNEVNKIKNSEIYTDSYEAHNINKTDKLPVLKSNNEPEDDKYEYYQELSEYSNMQIFSSNSHHELANEICSNLGISLGRAYVGKYNDGEIALQIMDEVRGRDIYIIHSTPSGGKDVHSRLMELFLFISALRRASAKKVTAVIPYLNYSRQAKHLDDFNYVHSLGAPEVAILLQTCGVDAIISVDLHNPRIEGFSTEKDFQPPLMNINPQSLAVQYFKKKNLQNPVIVSIDNGGGERTKEFWIRMKKHSINAGFTTVVSSTVTEMNTREGYPSNELNENNFSNNECKNINYQEKNQENNDTKNSMNSDEINNINKERKNNDFANSSENLEVMNKKNRNSYEKEKFTIVGDIKGCDCILIDDIIDTGDKSQKVAALLKNAGARKIYLYATHAILSDGCIEKINDSCIDEVVTTNTIHIPSNICCEKLHILSVAKLVAEGIKRAHNEQSQNALEDFSDGQVEMKE</sequence>
<dbReference type="VEuPathDB" id="PlasmoDB:PRELSG_1200200"/>
<dbReference type="OMA" id="EFWIRMK"/>
<accession>A0A1J1H8L7</accession>
<dbReference type="Pfam" id="PF13793">
    <property type="entry name" value="Pribosyltran_N"/>
    <property type="match status" value="1"/>
</dbReference>
<evidence type="ECO:0000256" key="6">
    <source>
        <dbReference type="ARBA" id="ARBA00022741"/>
    </source>
</evidence>
<dbReference type="EC" id="2.7.6.1" evidence="3"/>
<keyword evidence="5" id="KW-0545">Nucleotide biosynthesis</keyword>
<evidence type="ECO:0000256" key="7">
    <source>
        <dbReference type="ARBA" id="ARBA00022777"/>
    </source>
</evidence>
<dbReference type="AlphaFoldDB" id="A0A1J1H8L7"/>
<dbReference type="Pfam" id="PF14572">
    <property type="entry name" value="Pribosyl_synth"/>
    <property type="match status" value="1"/>
</dbReference>
<evidence type="ECO:0000256" key="5">
    <source>
        <dbReference type="ARBA" id="ARBA00022727"/>
    </source>
</evidence>
<dbReference type="GO" id="GO:0006015">
    <property type="term" value="P:5-phosphoribose 1-diphosphate biosynthetic process"/>
    <property type="evidence" value="ECO:0007669"/>
    <property type="project" value="TreeGrafter"/>
</dbReference>
<protein>
    <recommendedName>
        <fullName evidence="3">ribose-phosphate diphosphokinase</fullName>
        <ecNumber evidence="3">2.7.6.1</ecNumber>
    </recommendedName>
</protein>
<dbReference type="Proteomes" id="UP000220158">
    <property type="component" value="Chromosome 12"/>
</dbReference>
<gene>
    <name evidence="10" type="ORF">PRELSG_1200200</name>
</gene>
<evidence type="ECO:0000259" key="9">
    <source>
        <dbReference type="Pfam" id="PF13793"/>
    </source>
</evidence>
<dbReference type="PANTHER" id="PTHR10210">
    <property type="entry name" value="RIBOSE-PHOSPHATE DIPHOSPHOKINASE FAMILY MEMBER"/>
    <property type="match status" value="1"/>
</dbReference>
<evidence type="ECO:0000313" key="11">
    <source>
        <dbReference type="Proteomes" id="UP000220158"/>
    </source>
</evidence>
<dbReference type="SUPFAM" id="SSF53271">
    <property type="entry name" value="PRTase-like"/>
    <property type="match status" value="2"/>
</dbReference>
<evidence type="ECO:0000256" key="3">
    <source>
        <dbReference type="ARBA" id="ARBA00013247"/>
    </source>
</evidence>
<dbReference type="InterPro" id="IPR029099">
    <property type="entry name" value="Pribosyltran_N"/>
</dbReference>
<feature type="domain" description="Ribose-phosphate pyrophosphokinase N-terminal" evidence="9">
    <location>
        <begin position="175"/>
        <end position="297"/>
    </location>
</feature>
<keyword evidence="7 10" id="KW-0418">Kinase</keyword>
<dbReference type="FunFam" id="3.40.50.2020:FF:000031">
    <property type="entry name" value="Probable PRS4-ribose-phosphate pyrophosphokinase 3"/>
    <property type="match status" value="1"/>
</dbReference>
<name>A0A1J1H8L7_PLARL</name>
<dbReference type="GeneID" id="39737245"/>
<dbReference type="NCBIfam" id="TIGR01251">
    <property type="entry name" value="ribP_PPkin"/>
    <property type="match status" value="1"/>
</dbReference>
<comment type="pathway">
    <text evidence="1">Metabolic intermediate biosynthesis; 5-phospho-alpha-D-ribose 1-diphosphate biosynthesis; 5-phospho-alpha-D-ribose 1-diphosphate from D-ribose 5-phosphate (route I): step 1/1.</text>
</comment>
<evidence type="ECO:0000256" key="8">
    <source>
        <dbReference type="ARBA" id="ARBA00022840"/>
    </source>
</evidence>
<dbReference type="GO" id="GO:0000287">
    <property type="term" value="F:magnesium ion binding"/>
    <property type="evidence" value="ECO:0007669"/>
    <property type="project" value="InterPro"/>
</dbReference>
<dbReference type="GO" id="GO:0016301">
    <property type="term" value="F:kinase activity"/>
    <property type="evidence" value="ECO:0007669"/>
    <property type="project" value="UniProtKB-KW"/>
</dbReference>
<dbReference type="GO" id="GO:0006164">
    <property type="term" value="P:purine nucleotide biosynthetic process"/>
    <property type="evidence" value="ECO:0007669"/>
    <property type="project" value="TreeGrafter"/>
</dbReference>
<reference evidence="10 11" key="1">
    <citation type="submission" date="2015-04" db="EMBL/GenBank/DDBJ databases">
        <authorList>
            <consortium name="Pathogen Informatics"/>
        </authorList>
    </citation>
    <scope>NUCLEOTIDE SEQUENCE [LARGE SCALE GENOMIC DNA]</scope>
    <source>
        <strain evidence="10 11">SGS1</strain>
    </source>
</reference>
<proteinExistence type="inferred from homology"/>
<keyword evidence="6" id="KW-0547">Nucleotide-binding</keyword>
<evidence type="ECO:0000313" key="10">
    <source>
        <dbReference type="EMBL" id="CRH01118.1"/>
    </source>
</evidence>
<dbReference type="GO" id="GO:0004749">
    <property type="term" value="F:ribose phosphate diphosphokinase activity"/>
    <property type="evidence" value="ECO:0007669"/>
    <property type="project" value="UniProtKB-EC"/>
</dbReference>
<dbReference type="OrthoDB" id="413572at2759"/>
<dbReference type="GO" id="GO:0005737">
    <property type="term" value="C:cytoplasm"/>
    <property type="evidence" value="ECO:0007669"/>
    <property type="project" value="TreeGrafter"/>
</dbReference>
<dbReference type="GO" id="GO:0005524">
    <property type="term" value="F:ATP binding"/>
    <property type="evidence" value="ECO:0007669"/>
    <property type="project" value="UniProtKB-KW"/>
</dbReference>